<dbReference type="AlphaFoldDB" id="A0A1L7T7H2"/>
<feature type="region of interest" description="Disordered" evidence="6">
    <location>
        <begin position="1"/>
        <end position="62"/>
    </location>
</feature>
<keyword evidence="7" id="KW-1133">Transmembrane helix</keyword>
<dbReference type="InterPro" id="IPR006629">
    <property type="entry name" value="LITAF"/>
</dbReference>
<dbReference type="RefSeq" id="XP_041681298.1">
    <property type="nucleotide sequence ID" value="XM_041830657.1"/>
</dbReference>
<keyword evidence="5 7" id="KW-0472">Membrane</keyword>
<feature type="compositionally biased region" description="Basic and acidic residues" evidence="6">
    <location>
        <begin position="17"/>
        <end position="32"/>
    </location>
</feature>
<keyword evidence="7" id="KW-0812">Transmembrane</keyword>
<protein>
    <recommendedName>
        <fullName evidence="8">LITAF domain-containing protein</fullName>
    </recommendedName>
</protein>
<dbReference type="Pfam" id="PF10601">
    <property type="entry name" value="zf-LITAF-like"/>
    <property type="match status" value="1"/>
</dbReference>
<comment type="similarity">
    <text evidence="2">Belongs to the CDIP1/LITAF family.</text>
</comment>
<name>A0A1L7T7H2_FUSMA</name>
<feature type="transmembrane region" description="Helical" evidence="7">
    <location>
        <begin position="104"/>
        <end position="127"/>
    </location>
</feature>
<evidence type="ECO:0000256" key="5">
    <source>
        <dbReference type="ARBA" id="ARBA00023136"/>
    </source>
</evidence>
<dbReference type="GeneID" id="65094903"/>
<sequence>MESPTSNSEHHKHHAHHSLEDDNRRSSDRKSIEFSSPLAKPPLASPPPKNLKGDDHKDTLGPERKEEKLFSLPLKSLKSLSAPVVCPVCGVTAMTITTAKSGGVTFLAAGIACLLNCAILSWIPFVIPEAKDVLHQCGECRIYLALWHRGGRVEILAYPEVNKDEDKDEDKDEVRVEDQSRESRLP</sequence>
<gene>
    <name evidence="9" type="ORF">FMAN_16111</name>
</gene>
<dbReference type="VEuPathDB" id="FungiDB:FMAN_16111"/>
<dbReference type="PANTHER" id="PTHR23292">
    <property type="entry name" value="LIPOPOLYSACCHARIDE-INDUCED TUMOR NECROSIS FACTOR-ALPHA FACTOR"/>
    <property type="match status" value="1"/>
</dbReference>
<evidence type="ECO:0000256" key="2">
    <source>
        <dbReference type="ARBA" id="ARBA00005975"/>
    </source>
</evidence>
<evidence type="ECO:0000313" key="9">
    <source>
        <dbReference type="EMBL" id="CVK92083.1"/>
    </source>
</evidence>
<dbReference type="EMBL" id="FCQH01000005">
    <property type="protein sequence ID" value="CVK92083.1"/>
    <property type="molecule type" value="Genomic_DNA"/>
</dbReference>
<dbReference type="Proteomes" id="UP000184255">
    <property type="component" value="Unassembled WGS sequence"/>
</dbReference>
<keyword evidence="4" id="KW-0862">Zinc</keyword>
<accession>A0A1L7T7H2</accession>
<keyword evidence="3" id="KW-0479">Metal-binding</keyword>
<dbReference type="GO" id="GO:0008270">
    <property type="term" value="F:zinc ion binding"/>
    <property type="evidence" value="ECO:0007669"/>
    <property type="project" value="TreeGrafter"/>
</dbReference>
<evidence type="ECO:0000259" key="8">
    <source>
        <dbReference type="PROSITE" id="PS51837"/>
    </source>
</evidence>
<evidence type="ECO:0000256" key="3">
    <source>
        <dbReference type="ARBA" id="ARBA00022723"/>
    </source>
</evidence>
<feature type="compositionally biased region" description="Basic and acidic residues" evidence="6">
    <location>
        <begin position="172"/>
        <end position="186"/>
    </location>
</feature>
<dbReference type="PROSITE" id="PS51837">
    <property type="entry name" value="LITAF"/>
    <property type="match status" value="1"/>
</dbReference>
<keyword evidence="10" id="KW-1185">Reference proteome</keyword>
<comment type="subcellular location">
    <subcellularLocation>
        <location evidence="1">Membrane</location>
        <topology evidence="1">Peripheral membrane protein</topology>
    </subcellularLocation>
</comment>
<evidence type="ECO:0000256" key="1">
    <source>
        <dbReference type="ARBA" id="ARBA00004170"/>
    </source>
</evidence>
<proteinExistence type="inferred from homology"/>
<feature type="compositionally biased region" description="Pro residues" evidence="6">
    <location>
        <begin position="39"/>
        <end position="49"/>
    </location>
</feature>
<dbReference type="SMART" id="SM00714">
    <property type="entry name" value="LITAF"/>
    <property type="match status" value="1"/>
</dbReference>
<feature type="domain" description="LITAF" evidence="8">
    <location>
        <begin position="66"/>
        <end position="149"/>
    </location>
</feature>
<evidence type="ECO:0000313" key="10">
    <source>
        <dbReference type="Proteomes" id="UP000184255"/>
    </source>
</evidence>
<evidence type="ECO:0000256" key="7">
    <source>
        <dbReference type="SAM" id="Phobius"/>
    </source>
</evidence>
<evidence type="ECO:0000256" key="6">
    <source>
        <dbReference type="SAM" id="MobiDB-lite"/>
    </source>
</evidence>
<feature type="compositionally biased region" description="Basic and acidic residues" evidence="6">
    <location>
        <begin position="51"/>
        <end position="62"/>
    </location>
</feature>
<evidence type="ECO:0000256" key="4">
    <source>
        <dbReference type="ARBA" id="ARBA00022833"/>
    </source>
</evidence>
<dbReference type="PANTHER" id="PTHR23292:SF6">
    <property type="entry name" value="FI16602P1-RELATED"/>
    <property type="match status" value="1"/>
</dbReference>
<organism evidence="9 10">
    <name type="scientific">Fusarium mangiferae</name>
    <name type="common">Mango malformation disease fungus</name>
    <dbReference type="NCBI Taxonomy" id="192010"/>
    <lineage>
        <taxon>Eukaryota</taxon>
        <taxon>Fungi</taxon>
        <taxon>Dikarya</taxon>
        <taxon>Ascomycota</taxon>
        <taxon>Pezizomycotina</taxon>
        <taxon>Sordariomycetes</taxon>
        <taxon>Hypocreomycetidae</taxon>
        <taxon>Hypocreales</taxon>
        <taxon>Nectriaceae</taxon>
        <taxon>Fusarium</taxon>
        <taxon>Fusarium fujikuroi species complex</taxon>
    </lineage>
</organism>
<feature type="region of interest" description="Disordered" evidence="6">
    <location>
        <begin position="162"/>
        <end position="186"/>
    </location>
</feature>
<reference evidence="10" key="1">
    <citation type="journal article" date="2016" name="Genome Biol. Evol.">
        <title>Comparative 'omics' of the Fusarium fujikuroi species complex highlights differences in genetic potential and metabolite synthesis.</title>
        <authorList>
            <person name="Niehaus E.-M."/>
            <person name="Muensterkoetter M."/>
            <person name="Proctor R.H."/>
            <person name="Brown D.W."/>
            <person name="Sharon A."/>
            <person name="Idan Y."/>
            <person name="Oren-Young L."/>
            <person name="Sieber C.M."/>
            <person name="Novak O."/>
            <person name="Pencik A."/>
            <person name="Tarkowska D."/>
            <person name="Hromadova K."/>
            <person name="Freeman S."/>
            <person name="Maymon M."/>
            <person name="Elazar M."/>
            <person name="Youssef S.A."/>
            <person name="El-Shabrawy E.S.M."/>
            <person name="Shalaby A.B.A."/>
            <person name="Houterman P."/>
            <person name="Brock N.L."/>
            <person name="Burkhardt I."/>
            <person name="Tsavkelova E.A."/>
            <person name="Dickschat J.S."/>
            <person name="Galuszka P."/>
            <person name="Gueldener U."/>
            <person name="Tudzynski B."/>
        </authorList>
    </citation>
    <scope>NUCLEOTIDE SEQUENCE [LARGE SCALE GENOMIC DNA]</scope>
    <source>
        <strain evidence="10">MRC7560</strain>
    </source>
</reference>
<dbReference type="GO" id="GO:0016020">
    <property type="term" value="C:membrane"/>
    <property type="evidence" value="ECO:0007669"/>
    <property type="project" value="UniProtKB-SubCell"/>
</dbReference>
<dbReference type="InterPro" id="IPR037519">
    <property type="entry name" value="LITAF_fam"/>
</dbReference>
<comment type="caution">
    <text evidence="9">The sequence shown here is derived from an EMBL/GenBank/DDBJ whole genome shotgun (WGS) entry which is preliminary data.</text>
</comment>